<protein>
    <submittedName>
        <fullName evidence="2">ABC transporter permease</fullName>
    </submittedName>
</protein>
<evidence type="ECO:0000313" key="2">
    <source>
        <dbReference type="EMBL" id="PMB83101.1"/>
    </source>
</evidence>
<keyword evidence="1" id="KW-1133">Transmembrane helix</keyword>
<feature type="transmembrane region" description="Helical" evidence="1">
    <location>
        <begin position="167"/>
        <end position="191"/>
    </location>
</feature>
<feature type="transmembrane region" description="Helical" evidence="1">
    <location>
        <begin position="134"/>
        <end position="160"/>
    </location>
</feature>
<evidence type="ECO:0000313" key="3">
    <source>
        <dbReference type="Proteomes" id="UP000239920"/>
    </source>
</evidence>
<gene>
    <name evidence="2" type="ORF">CK797_02325</name>
</gene>
<dbReference type="Proteomes" id="UP000239920">
    <property type="component" value="Unassembled WGS sequence"/>
</dbReference>
<dbReference type="EMBL" id="PNFV01000002">
    <property type="protein sequence ID" value="PMB83101.1"/>
    <property type="molecule type" value="Genomic_DNA"/>
</dbReference>
<reference evidence="2 3" key="1">
    <citation type="submission" date="2017-09" db="EMBL/GenBank/DDBJ databases">
        <title>Bacterial strain isolated from the female urinary microbiota.</title>
        <authorList>
            <person name="Thomas-White K."/>
            <person name="Kumar N."/>
            <person name="Forster S."/>
            <person name="Putonti C."/>
            <person name="Lawley T."/>
            <person name="Wolfe A.J."/>
        </authorList>
    </citation>
    <scope>NUCLEOTIDE SEQUENCE [LARGE SCALE GENOMIC DNA]</scope>
    <source>
        <strain evidence="2 3">UMB0683</strain>
    </source>
</reference>
<dbReference type="PANTHER" id="PTHR37305:SF1">
    <property type="entry name" value="MEMBRANE PROTEIN"/>
    <property type="match status" value="1"/>
</dbReference>
<comment type="caution">
    <text evidence="2">The sequence shown here is derived from an EMBL/GenBank/DDBJ whole genome shotgun (WGS) entry which is preliminary data.</text>
</comment>
<keyword evidence="1" id="KW-0812">Transmembrane</keyword>
<dbReference type="AlphaFoldDB" id="A0A2J6NP55"/>
<feature type="transmembrane region" description="Helical" evidence="1">
    <location>
        <begin position="45"/>
        <end position="66"/>
    </location>
</feature>
<keyword evidence="1" id="KW-0472">Membrane</keyword>
<dbReference type="OrthoDB" id="2323897at2"/>
<dbReference type="Pfam" id="PF12730">
    <property type="entry name" value="ABC2_membrane_4"/>
    <property type="match status" value="1"/>
</dbReference>
<feature type="transmembrane region" description="Helical" evidence="1">
    <location>
        <begin position="87"/>
        <end position="114"/>
    </location>
</feature>
<feature type="transmembrane region" description="Helical" evidence="1">
    <location>
        <begin position="228"/>
        <end position="247"/>
    </location>
</feature>
<sequence length="252" mass="28288">MNTNLAHEFYKMTHQRSSWWVVPVLLGLMLYSSTPTAYITKGLVAQGFGAGQWTIIIMIALSANFVTMEYRNNTMTTLLYKSPNRQIVFFTKLIVLLLYGLFLLLISFLFALGLKLLLVNNRFSWEADFHQHTLINALIINLTGVGIYLLFTITLSLLLVSLVKSNATVIIIGLFIGFLGANISGVMMQAFPGLESVIAWNPLNMINVITQLSNRSVMKLTMLSNDELIIGNLIYAVIFLVAGLWAFKKRNQ</sequence>
<accession>A0A2J6NP55</accession>
<dbReference type="RefSeq" id="WP_104688203.1">
    <property type="nucleotide sequence ID" value="NZ_PNFV01000002.1"/>
</dbReference>
<organism evidence="2 3">
    <name type="scientific">Limosilactobacillus pontis</name>
    <dbReference type="NCBI Taxonomy" id="35787"/>
    <lineage>
        <taxon>Bacteria</taxon>
        <taxon>Bacillati</taxon>
        <taxon>Bacillota</taxon>
        <taxon>Bacilli</taxon>
        <taxon>Lactobacillales</taxon>
        <taxon>Lactobacillaceae</taxon>
        <taxon>Limosilactobacillus</taxon>
    </lineage>
</organism>
<proteinExistence type="predicted"/>
<dbReference type="PANTHER" id="PTHR37305">
    <property type="entry name" value="INTEGRAL MEMBRANE PROTEIN-RELATED"/>
    <property type="match status" value="1"/>
</dbReference>
<name>A0A2J6NP55_9LACO</name>
<feature type="transmembrane region" description="Helical" evidence="1">
    <location>
        <begin position="20"/>
        <end position="39"/>
    </location>
</feature>
<evidence type="ECO:0000256" key="1">
    <source>
        <dbReference type="SAM" id="Phobius"/>
    </source>
</evidence>